<keyword evidence="2" id="KW-1185">Reference proteome</keyword>
<sequence length="121" mass="13102">MVTSGLLRVVDSKLAEVSVGPEWAATAASLERVVGVVDSDLDAAAGLVMAIVEFMRLKLANFELNLPRFGSDSQFTESWHLSFDQLCLDKADVQQPCLSAEAGAQTRGRLLWLQVSSHLVV</sequence>
<evidence type="ECO:0000313" key="1">
    <source>
        <dbReference type="EMBL" id="KAA8544509.1"/>
    </source>
</evidence>
<evidence type="ECO:0000313" key="2">
    <source>
        <dbReference type="Proteomes" id="UP000325577"/>
    </source>
</evidence>
<dbReference type="Proteomes" id="UP000325577">
    <property type="component" value="Linkage Group LG11"/>
</dbReference>
<name>A0A5J5BNV3_9ASTE</name>
<protein>
    <submittedName>
        <fullName evidence="1">Uncharacterized protein</fullName>
    </submittedName>
</protein>
<organism evidence="1 2">
    <name type="scientific">Nyssa sinensis</name>
    <dbReference type="NCBI Taxonomy" id="561372"/>
    <lineage>
        <taxon>Eukaryota</taxon>
        <taxon>Viridiplantae</taxon>
        <taxon>Streptophyta</taxon>
        <taxon>Embryophyta</taxon>
        <taxon>Tracheophyta</taxon>
        <taxon>Spermatophyta</taxon>
        <taxon>Magnoliopsida</taxon>
        <taxon>eudicotyledons</taxon>
        <taxon>Gunneridae</taxon>
        <taxon>Pentapetalae</taxon>
        <taxon>asterids</taxon>
        <taxon>Cornales</taxon>
        <taxon>Nyssaceae</taxon>
        <taxon>Nyssa</taxon>
    </lineage>
</organism>
<dbReference type="AlphaFoldDB" id="A0A5J5BNV3"/>
<proteinExistence type="predicted"/>
<accession>A0A5J5BNV3</accession>
<gene>
    <name evidence="1" type="ORF">F0562_022451</name>
</gene>
<reference evidence="1 2" key="1">
    <citation type="submission" date="2019-09" db="EMBL/GenBank/DDBJ databases">
        <title>A chromosome-level genome assembly of the Chinese tupelo Nyssa sinensis.</title>
        <authorList>
            <person name="Yang X."/>
            <person name="Kang M."/>
            <person name="Yang Y."/>
            <person name="Xiong H."/>
            <person name="Wang M."/>
            <person name="Zhang Z."/>
            <person name="Wang Z."/>
            <person name="Wu H."/>
            <person name="Ma T."/>
            <person name="Liu J."/>
            <person name="Xi Z."/>
        </authorList>
    </citation>
    <scope>NUCLEOTIDE SEQUENCE [LARGE SCALE GENOMIC DNA]</scope>
    <source>
        <strain evidence="1">J267</strain>
        <tissue evidence="1">Leaf</tissue>
    </source>
</reference>
<dbReference type="EMBL" id="CM018034">
    <property type="protein sequence ID" value="KAA8544509.1"/>
    <property type="molecule type" value="Genomic_DNA"/>
</dbReference>